<dbReference type="PIRSF" id="PIRSF000103">
    <property type="entry name" value="HIBADH"/>
    <property type="match status" value="1"/>
</dbReference>
<dbReference type="InterPro" id="IPR051265">
    <property type="entry name" value="HIBADH-related_NP60_sf"/>
</dbReference>
<dbReference type="PANTHER" id="PTHR43580:SF2">
    <property type="entry name" value="CYTOKINE-LIKE NUCLEAR FACTOR N-PAC"/>
    <property type="match status" value="1"/>
</dbReference>
<dbReference type="InterPro" id="IPR036291">
    <property type="entry name" value="NAD(P)-bd_dom_sf"/>
</dbReference>
<evidence type="ECO:0000259" key="3">
    <source>
        <dbReference type="Pfam" id="PF21761"/>
    </source>
</evidence>
<evidence type="ECO:0000259" key="2">
    <source>
        <dbReference type="Pfam" id="PF03446"/>
    </source>
</evidence>
<name>A0ABU6JBY6_9BURK</name>
<dbReference type="InterPro" id="IPR013328">
    <property type="entry name" value="6PGD_dom2"/>
</dbReference>
<dbReference type="Gene3D" id="3.40.50.720">
    <property type="entry name" value="NAD(P)-binding Rossmann-like Domain"/>
    <property type="match status" value="1"/>
</dbReference>
<dbReference type="Pfam" id="PF21761">
    <property type="entry name" value="RedAm-like_C"/>
    <property type="match status" value="1"/>
</dbReference>
<keyword evidence="5" id="KW-1185">Reference proteome</keyword>
<dbReference type="Proteomes" id="UP001352263">
    <property type="component" value="Unassembled WGS sequence"/>
</dbReference>
<dbReference type="InterPro" id="IPR015815">
    <property type="entry name" value="HIBADH-related"/>
</dbReference>
<dbReference type="PANTHER" id="PTHR43580">
    <property type="entry name" value="OXIDOREDUCTASE GLYR1-RELATED"/>
    <property type="match status" value="1"/>
</dbReference>
<feature type="domain" description="NADPH-dependent reductive aminase-like C-terminal" evidence="3">
    <location>
        <begin position="210"/>
        <end position="334"/>
    </location>
</feature>
<organism evidence="4 5">
    <name type="scientific">Noviherbaspirillum album</name>
    <dbReference type="NCBI Taxonomy" id="3080276"/>
    <lineage>
        <taxon>Bacteria</taxon>
        <taxon>Pseudomonadati</taxon>
        <taxon>Pseudomonadota</taxon>
        <taxon>Betaproteobacteria</taxon>
        <taxon>Burkholderiales</taxon>
        <taxon>Oxalobacteraceae</taxon>
        <taxon>Noviherbaspirillum</taxon>
    </lineage>
</organism>
<accession>A0ABU6JBY6</accession>
<proteinExistence type="predicted"/>
<evidence type="ECO:0000313" key="4">
    <source>
        <dbReference type="EMBL" id="MEC4720835.1"/>
    </source>
</evidence>
<dbReference type="Pfam" id="PF03446">
    <property type="entry name" value="NAD_binding_2"/>
    <property type="match status" value="1"/>
</dbReference>
<comment type="caution">
    <text evidence="4">The sequence shown here is derived from an EMBL/GenBank/DDBJ whole genome shotgun (WGS) entry which is preliminary data.</text>
</comment>
<evidence type="ECO:0000313" key="5">
    <source>
        <dbReference type="Proteomes" id="UP001352263"/>
    </source>
</evidence>
<dbReference type="EMBL" id="JAWIIV010000013">
    <property type="protein sequence ID" value="MEC4720835.1"/>
    <property type="molecule type" value="Genomic_DNA"/>
</dbReference>
<keyword evidence="1" id="KW-0560">Oxidoreductase</keyword>
<dbReference type="Gene3D" id="1.10.1040.10">
    <property type="entry name" value="N-(1-d-carboxylethyl)-l-norvaline Dehydrogenase, domain 2"/>
    <property type="match status" value="1"/>
</dbReference>
<sequence>MADILPSICALEDRFVREPVAHSEEYDASDATSEFSIFHISDRECLVMNAISIIGLGAMGMALAKTLLNKGVKVTVWNRTSTKAEPLVQNGATLAKDVLTAVQASPVALVCVSNYPTAKEILDARGVTEALKGKVLLQLSTGTPQEARDSERWSSERNVDYIDGAILATPNQIGGEAGIIFVSGQEAAYQKVLPLLAHLTGNVRYLGEEVGLASTVDLATLSFLLNALLGFYHGANIYRAEGLSVADFGTSISQLMPAIDEMVRHEAEVIESGTYESVESSVKVVVDTFELHRQHAAEANINADIPTAASAIFGKAVAAGYGEQQVAALFKVLERKHE</sequence>
<reference evidence="4 5" key="1">
    <citation type="submission" date="2023-10" db="EMBL/GenBank/DDBJ databases">
        <title>Noviherbaspirillum sp. CPCC 100848 genome assembly.</title>
        <authorList>
            <person name="Li X.Y."/>
            <person name="Fang X.M."/>
        </authorList>
    </citation>
    <scope>NUCLEOTIDE SEQUENCE [LARGE SCALE GENOMIC DNA]</scope>
    <source>
        <strain evidence="4 5">CPCC 100848</strain>
    </source>
</reference>
<dbReference type="InterPro" id="IPR006115">
    <property type="entry name" value="6PGDH_NADP-bd"/>
</dbReference>
<dbReference type="InterPro" id="IPR048666">
    <property type="entry name" value="RedAm-like_C"/>
</dbReference>
<gene>
    <name evidence="4" type="ORF">RY831_16845</name>
</gene>
<dbReference type="SUPFAM" id="SSF51735">
    <property type="entry name" value="NAD(P)-binding Rossmann-fold domains"/>
    <property type="match status" value="1"/>
</dbReference>
<protein>
    <submittedName>
        <fullName evidence="4">NAD(P)-binding domain-containing protein</fullName>
    </submittedName>
</protein>
<evidence type="ECO:0000256" key="1">
    <source>
        <dbReference type="ARBA" id="ARBA00023002"/>
    </source>
</evidence>
<feature type="domain" description="6-phosphogluconate dehydrogenase NADP-binding" evidence="2">
    <location>
        <begin position="51"/>
        <end position="207"/>
    </location>
</feature>